<feature type="chain" id="PRO_5046771237" description="Tandem-95 repeat protein" evidence="1">
    <location>
        <begin position="28"/>
        <end position="463"/>
    </location>
</feature>
<dbReference type="RefSeq" id="WP_284244623.1">
    <property type="nucleotide sequence ID" value="NZ_BSST01000001.1"/>
</dbReference>
<protein>
    <recommendedName>
        <fullName evidence="4">Tandem-95 repeat protein</fullName>
    </recommendedName>
</protein>
<feature type="signal peptide" evidence="1">
    <location>
        <begin position="1"/>
        <end position="27"/>
    </location>
</feature>
<evidence type="ECO:0000313" key="2">
    <source>
        <dbReference type="EMBL" id="GLX78753.1"/>
    </source>
</evidence>
<keyword evidence="3" id="KW-1185">Reference proteome</keyword>
<name>A0ABQ6GS27_9GAMM</name>
<sequence length="463" mass="50506">MSKPSLLSCVKSLLGGGLTLTMLTANASQWIPISVNGITIFIPGQVEAVADSITINEDVTTEIDVLSNDVNLSGTDNTLYVSKIFSGTKATKGTVTKITNAQGVEVASYQPPLNYFGKDYFTYSVTNSYGSSSTTEVEITINSVNDAPAFPSNISLYYRTFKPEDINNLVIELPTMDESTDVDNNMSELTVKIRIDYAENWDYVGNYSLKDGNGNTKPGVVFFMPTSEKIFNTNAHLSYSVTDPSGATVNHFINLMEDSSVSYVPTSPDVADTYENQSVTIDVTSNDSKQSVPVEIHSSPANGTVSVNSANNSIVYTPNNGFIGIESFAYKLNNSTYVSSETVVTVNVLPVTNTPIVNRFEWVPAVVQTGENTTFYWDISNVEHCRSVSIGSNTEAVRAPAGHVGPYVYNTEEVHETKWYCVDLNGNRFPADENEFITATRTVVKTMPDKKILDIHTDLLGTP</sequence>
<dbReference type="Pfam" id="PF17963">
    <property type="entry name" value="Big_9"/>
    <property type="match status" value="2"/>
</dbReference>
<reference evidence="2 3" key="1">
    <citation type="submission" date="2023-03" db="EMBL/GenBank/DDBJ databases">
        <title>Draft genome sequence of Thalassotalea insulae KCTC 62186T.</title>
        <authorList>
            <person name="Sawabe T."/>
        </authorList>
    </citation>
    <scope>NUCLEOTIDE SEQUENCE [LARGE SCALE GENOMIC DNA]</scope>
    <source>
        <strain evidence="2 3">KCTC 62186</strain>
    </source>
</reference>
<evidence type="ECO:0000256" key="1">
    <source>
        <dbReference type="SAM" id="SignalP"/>
    </source>
</evidence>
<dbReference type="EMBL" id="BSST01000001">
    <property type="protein sequence ID" value="GLX78753.1"/>
    <property type="molecule type" value="Genomic_DNA"/>
</dbReference>
<dbReference type="Gene3D" id="2.60.40.3440">
    <property type="match status" value="1"/>
</dbReference>
<gene>
    <name evidence="2" type="ORF">tinsulaeT_20930</name>
</gene>
<keyword evidence="1" id="KW-0732">Signal</keyword>
<evidence type="ECO:0008006" key="4">
    <source>
        <dbReference type="Google" id="ProtNLM"/>
    </source>
</evidence>
<evidence type="ECO:0000313" key="3">
    <source>
        <dbReference type="Proteomes" id="UP001157186"/>
    </source>
</evidence>
<organism evidence="2 3">
    <name type="scientific">Thalassotalea insulae</name>
    <dbReference type="NCBI Taxonomy" id="2056778"/>
    <lineage>
        <taxon>Bacteria</taxon>
        <taxon>Pseudomonadati</taxon>
        <taxon>Pseudomonadota</taxon>
        <taxon>Gammaproteobacteria</taxon>
        <taxon>Alteromonadales</taxon>
        <taxon>Colwelliaceae</taxon>
        <taxon>Thalassotalea</taxon>
    </lineage>
</organism>
<dbReference type="Gene3D" id="2.60.40.2810">
    <property type="match status" value="1"/>
</dbReference>
<dbReference type="Proteomes" id="UP001157186">
    <property type="component" value="Unassembled WGS sequence"/>
</dbReference>
<proteinExistence type="predicted"/>
<accession>A0ABQ6GS27</accession>
<comment type="caution">
    <text evidence="2">The sequence shown here is derived from an EMBL/GenBank/DDBJ whole genome shotgun (WGS) entry which is preliminary data.</text>
</comment>